<gene>
    <name evidence="2" type="ORF">MERR_LOCUS1805</name>
</gene>
<accession>A0A6D2HLV1</accession>
<dbReference type="AlphaFoldDB" id="A0A6D2HLV1"/>
<keyword evidence="3" id="KW-1185">Reference proteome</keyword>
<feature type="region of interest" description="Disordered" evidence="1">
    <location>
        <begin position="1"/>
        <end position="21"/>
    </location>
</feature>
<sequence>MEGRTPSAGSESRPYRSETEIISTGEEKKLISGGGGIIVGTLEDGVCNNSCCGGAKIGIEMGSIHRESILSRRFCELDERWIEGLQYL</sequence>
<evidence type="ECO:0000256" key="1">
    <source>
        <dbReference type="SAM" id="MobiDB-lite"/>
    </source>
</evidence>
<proteinExistence type="predicted"/>
<evidence type="ECO:0000313" key="2">
    <source>
        <dbReference type="EMBL" id="CAA7014571.1"/>
    </source>
</evidence>
<dbReference type="EMBL" id="CACVBM020000111">
    <property type="protein sequence ID" value="CAA7014571.1"/>
    <property type="molecule type" value="Genomic_DNA"/>
</dbReference>
<dbReference type="Proteomes" id="UP000467841">
    <property type="component" value="Unassembled WGS sequence"/>
</dbReference>
<reference evidence="2" key="1">
    <citation type="submission" date="2020-01" db="EMBL/GenBank/DDBJ databases">
        <authorList>
            <person name="Mishra B."/>
        </authorList>
    </citation>
    <scope>NUCLEOTIDE SEQUENCE [LARGE SCALE GENOMIC DNA]</scope>
</reference>
<comment type="caution">
    <text evidence="2">The sequence shown here is derived from an EMBL/GenBank/DDBJ whole genome shotgun (WGS) entry which is preliminary data.</text>
</comment>
<organism evidence="2 3">
    <name type="scientific">Microthlaspi erraticum</name>
    <dbReference type="NCBI Taxonomy" id="1685480"/>
    <lineage>
        <taxon>Eukaryota</taxon>
        <taxon>Viridiplantae</taxon>
        <taxon>Streptophyta</taxon>
        <taxon>Embryophyta</taxon>
        <taxon>Tracheophyta</taxon>
        <taxon>Spermatophyta</taxon>
        <taxon>Magnoliopsida</taxon>
        <taxon>eudicotyledons</taxon>
        <taxon>Gunneridae</taxon>
        <taxon>Pentapetalae</taxon>
        <taxon>rosids</taxon>
        <taxon>malvids</taxon>
        <taxon>Brassicales</taxon>
        <taxon>Brassicaceae</taxon>
        <taxon>Coluteocarpeae</taxon>
        <taxon>Microthlaspi</taxon>
    </lineage>
</organism>
<name>A0A6D2HLV1_9BRAS</name>
<evidence type="ECO:0000313" key="3">
    <source>
        <dbReference type="Proteomes" id="UP000467841"/>
    </source>
</evidence>
<protein>
    <submittedName>
        <fullName evidence="2">Uncharacterized protein</fullName>
    </submittedName>
</protein>